<gene>
    <name evidence="1" type="ORF">METZ01_LOCUS365450</name>
</gene>
<name>A0A382SRX3_9ZZZZ</name>
<organism evidence="1">
    <name type="scientific">marine metagenome</name>
    <dbReference type="NCBI Taxonomy" id="408172"/>
    <lineage>
        <taxon>unclassified sequences</taxon>
        <taxon>metagenomes</taxon>
        <taxon>ecological metagenomes</taxon>
    </lineage>
</organism>
<sequence>MNRSIAKSMRLQYFLPIWEGGGGGGGGGEGGGHELKL</sequence>
<proteinExistence type="predicted"/>
<evidence type="ECO:0000313" key="1">
    <source>
        <dbReference type="EMBL" id="SVD12596.1"/>
    </source>
</evidence>
<dbReference type="AlphaFoldDB" id="A0A382SRX3"/>
<accession>A0A382SRX3</accession>
<reference evidence="1" key="1">
    <citation type="submission" date="2018-05" db="EMBL/GenBank/DDBJ databases">
        <authorList>
            <person name="Lanie J.A."/>
            <person name="Ng W.-L."/>
            <person name="Kazmierczak K.M."/>
            <person name="Andrzejewski T.M."/>
            <person name="Davidsen T.M."/>
            <person name="Wayne K.J."/>
            <person name="Tettelin H."/>
            <person name="Glass J.I."/>
            <person name="Rusch D."/>
            <person name="Podicherti R."/>
            <person name="Tsui H.-C.T."/>
            <person name="Winkler M.E."/>
        </authorList>
    </citation>
    <scope>NUCLEOTIDE SEQUENCE</scope>
</reference>
<protein>
    <submittedName>
        <fullName evidence="1">Uncharacterized protein</fullName>
    </submittedName>
</protein>
<dbReference type="EMBL" id="UINC01131099">
    <property type="protein sequence ID" value="SVD12596.1"/>
    <property type="molecule type" value="Genomic_DNA"/>
</dbReference>